<name>A0AAV4TJB3_9ARAC</name>
<dbReference type="EMBL" id="BPLQ01009631">
    <property type="protein sequence ID" value="GIY45487.1"/>
    <property type="molecule type" value="Genomic_DNA"/>
</dbReference>
<comment type="caution">
    <text evidence="1">The sequence shown here is derived from an EMBL/GenBank/DDBJ whole genome shotgun (WGS) entry which is preliminary data.</text>
</comment>
<organism evidence="1 2">
    <name type="scientific">Caerostris darwini</name>
    <dbReference type="NCBI Taxonomy" id="1538125"/>
    <lineage>
        <taxon>Eukaryota</taxon>
        <taxon>Metazoa</taxon>
        <taxon>Ecdysozoa</taxon>
        <taxon>Arthropoda</taxon>
        <taxon>Chelicerata</taxon>
        <taxon>Arachnida</taxon>
        <taxon>Araneae</taxon>
        <taxon>Araneomorphae</taxon>
        <taxon>Entelegynae</taxon>
        <taxon>Araneoidea</taxon>
        <taxon>Araneidae</taxon>
        <taxon>Caerostris</taxon>
    </lineage>
</organism>
<accession>A0AAV4TJB3</accession>
<reference evidence="1 2" key="1">
    <citation type="submission" date="2021-06" db="EMBL/GenBank/DDBJ databases">
        <title>Caerostris darwini draft genome.</title>
        <authorList>
            <person name="Kono N."/>
            <person name="Arakawa K."/>
        </authorList>
    </citation>
    <scope>NUCLEOTIDE SEQUENCE [LARGE SCALE GENOMIC DNA]</scope>
</reference>
<proteinExistence type="predicted"/>
<sequence>MFLPISSPLFYFLSESNHNIGRITFGEKSVKGSVIAPDPVLDRGKRFLNSPLTKRLNGRIIAVHRFRPSTGEIIKFYCLHYKNPSQKRKLKVLIRSNKRLCLCGITLITSIEDIEYRFHSK</sequence>
<dbReference type="AlphaFoldDB" id="A0AAV4TJB3"/>
<dbReference type="Proteomes" id="UP001054837">
    <property type="component" value="Unassembled WGS sequence"/>
</dbReference>
<keyword evidence="2" id="KW-1185">Reference proteome</keyword>
<evidence type="ECO:0000313" key="2">
    <source>
        <dbReference type="Proteomes" id="UP001054837"/>
    </source>
</evidence>
<evidence type="ECO:0000313" key="1">
    <source>
        <dbReference type="EMBL" id="GIY45487.1"/>
    </source>
</evidence>
<protein>
    <submittedName>
        <fullName evidence="1">Uncharacterized protein</fullName>
    </submittedName>
</protein>
<gene>
    <name evidence="1" type="ORF">CDAR_264481</name>
</gene>